<organism evidence="2 3">
    <name type="scientific">Blepharisma stoltei</name>
    <dbReference type="NCBI Taxonomy" id="1481888"/>
    <lineage>
        <taxon>Eukaryota</taxon>
        <taxon>Sar</taxon>
        <taxon>Alveolata</taxon>
        <taxon>Ciliophora</taxon>
        <taxon>Postciliodesmatophora</taxon>
        <taxon>Heterotrichea</taxon>
        <taxon>Heterotrichida</taxon>
        <taxon>Blepharismidae</taxon>
        <taxon>Blepharisma</taxon>
    </lineage>
</organism>
<comment type="caution">
    <text evidence="2">The sequence shown here is derived from an EMBL/GenBank/DDBJ whole genome shotgun (WGS) entry which is preliminary data.</text>
</comment>
<dbReference type="EMBL" id="CAJZBQ010000046">
    <property type="protein sequence ID" value="CAG9328882.1"/>
    <property type="molecule type" value="Genomic_DNA"/>
</dbReference>
<proteinExistence type="predicted"/>
<keyword evidence="3" id="KW-1185">Reference proteome</keyword>
<dbReference type="AlphaFoldDB" id="A0AAU9JWH8"/>
<gene>
    <name evidence="2" type="ORF">BSTOLATCC_MIC46864</name>
</gene>
<dbReference type="Proteomes" id="UP001162131">
    <property type="component" value="Unassembled WGS sequence"/>
</dbReference>
<protein>
    <submittedName>
        <fullName evidence="2">Uncharacterized protein</fullName>
    </submittedName>
</protein>
<evidence type="ECO:0000313" key="3">
    <source>
        <dbReference type="Proteomes" id="UP001162131"/>
    </source>
</evidence>
<feature type="region of interest" description="Disordered" evidence="1">
    <location>
        <begin position="1"/>
        <end position="32"/>
    </location>
</feature>
<sequence>MIYDCADSPKKAKDSTASHSSNSGSSTKRNRSYRIEKVFNPVIDEDEFEKNRKSGIKKKKAENIIQRSLQTLFAKIKIKNLLNLQRKSRVSLYQSLEMLVKRLQKEQKEAFEVIKNAKNWMISENSSEFIYHDENIFAEIPVSECNQTNKEFFRIFNENSKAKVYKADFDESIGLGNSKMYQRKIDPPSHNYNQNNQTRKPASLSDFSEFTDMNFSKLEFVKVNDISFNIGKFELLGNTHEKLFAMYKETQQNIDQKTSELMKILDHRDDLIAQIEYNKKLIEKLMGVIAKKNKF</sequence>
<evidence type="ECO:0000256" key="1">
    <source>
        <dbReference type="SAM" id="MobiDB-lite"/>
    </source>
</evidence>
<feature type="compositionally biased region" description="Basic and acidic residues" evidence="1">
    <location>
        <begin position="7"/>
        <end position="16"/>
    </location>
</feature>
<accession>A0AAU9JWH8</accession>
<feature type="compositionally biased region" description="Low complexity" evidence="1">
    <location>
        <begin position="17"/>
        <end position="27"/>
    </location>
</feature>
<evidence type="ECO:0000313" key="2">
    <source>
        <dbReference type="EMBL" id="CAG9328882.1"/>
    </source>
</evidence>
<reference evidence="2" key="1">
    <citation type="submission" date="2021-09" db="EMBL/GenBank/DDBJ databases">
        <authorList>
            <consortium name="AG Swart"/>
            <person name="Singh M."/>
            <person name="Singh A."/>
            <person name="Seah K."/>
            <person name="Emmerich C."/>
        </authorList>
    </citation>
    <scope>NUCLEOTIDE SEQUENCE</scope>
    <source>
        <strain evidence="2">ATCC30299</strain>
    </source>
</reference>
<name>A0AAU9JWH8_9CILI</name>